<organism evidence="2 3">
    <name type="scientific">Noviherbaspirillum galbum</name>
    <dbReference type="NCBI Taxonomy" id="2709383"/>
    <lineage>
        <taxon>Bacteria</taxon>
        <taxon>Pseudomonadati</taxon>
        <taxon>Pseudomonadota</taxon>
        <taxon>Betaproteobacteria</taxon>
        <taxon>Burkholderiales</taxon>
        <taxon>Oxalobacteraceae</taxon>
        <taxon>Noviherbaspirillum</taxon>
    </lineage>
</organism>
<dbReference type="Pfam" id="PF13692">
    <property type="entry name" value="Glyco_trans_1_4"/>
    <property type="match status" value="1"/>
</dbReference>
<accession>A0A6B3SSL1</accession>
<dbReference type="Gene3D" id="3.40.50.2000">
    <property type="entry name" value="Glycogen Phosphorylase B"/>
    <property type="match status" value="1"/>
</dbReference>
<keyword evidence="2" id="KW-0808">Transferase</keyword>
<dbReference type="SUPFAM" id="SSF53756">
    <property type="entry name" value="UDP-Glycosyltransferase/glycogen phosphorylase"/>
    <property type="match status" value="1"/>
</dbReference>
<dbReference type="EMBL" id="JAAIVB010000078">
    <property type="protein sequence ID" value="NEX63940.1"/>
    <property type="molecule type" value="Genomic_DNA"/>
</dbReference>
<evidence type="ECO:0000313" key="2">
    <source>
        <dbReference type="EMBL" id="NEX63940.1"/>
    </source>
</evidence>
<protein>
    <submittedName>
        <fullName evidence="2">Glycosyltransferase family 1 protein</fullName>
    </submittedName>
</protein>
<dbReference type="GO" id="GO:0016740">
    <property type="term" value="F:transferase activity"/>
    <property type="evidence" value="ECO:0007669"/>
    <property type="project" value="UniProtKB-KW"/>
</dbReference>
<feature type="region of interest" description="Disordered" evidence="1">
    <location>
        <begin position="394"/>
        <end position="421"/>
    </location>
</feature>
<dbReference type="AlphaFoldDB" id="A0A6B3SSL1"/>
<dbReference type="PANTHER" id="PTHR12526:SF630">
    <property type="entry name" value="GLYCOSYLTRANSFERASE"/>
    <property type="match status" value="1"/>
</dbReference>
<proteinExistence type="predicted"/>
<comment type="caution">
    <text evidence="2">The sequence shown here is derived from an EMBL/GenBank/DDBJ whole genome shotgun (WGS) entry which is preliminary data.</text>
</comment>
<evidence type="ECO:0000313" key="3">
    <source>
        <dbReference type="Proteomes" id="UP000482155"/>
    </source>
</evidence>
<keyword evidence="3" id="KW-1185">Reference proteome</keyword>
<dbReference type="Proteomes" id="UP000482155">
    <property type="component" value="Unassembled WGS sequence"/>
</dbReference>
<reference evidence="2 3" key="1">
    <citation type="submission" date="2020-02" db="EMBL/GenBank/DDBJ databases">
        <authorList>
            <person name="Kim M.K."/>
        </authorList>
    </citation>
    <scope>NUCLEOTIDE SEQUENCE [LARGE SCALE GENOMIC DNA]</scope>
    <source>
        <strain evidence="2 3">17J57-3</strain>
    </source>
</reference>
<evidence type="ECO:0000256" key="1">
    <source>
        <dbReference type="SAM" id="MobiDB-lite"/>
    </source>
</evidence>
<dbReference type="PANTHER" id="PTHR12526">
    <property type="entry name" value="GLYCOSYLTRANSFERASE"/>
    <property type="match status" value="1"/>
</dbReference>
<gene>
    <name evidence="2" type="ORF">G3574_22900</name>
</gene>
<sequence length="421" mass="46951">MDSILVFSHLRWDFVYQRPQHLLSRLAKHYRVLFFEEPEFHEGPSTLQVSRPMPNLTVYRPLTPSKDPGYADAQMPYLKSLLKQITDKNAISLVWFYTPMALPLLEGVDPDRVVYDCMDELSLFKNPPAGLLEREDALLKRADIVFTGGPSLYRAKKDRHPDVHCFPSSVDASHFRQALDRNIAHPSQESLPHPRLGFYGVIDERLDTDLVARVADARPEWQIVLVGPVAQKIDADTLPQRPNIHYLGQQSYADLPKFLAAWDVCLMPFAMNESTRFISPTKSLEYMAAELPIVSTPVTDVVDLHSDVVEIAATPEEFIAACERVLSMSSEAIRARIRAMREKLSRTSWDATAESMRTLLDALLEERADMVENLAAASVSNAANAASASHRVAASRSMEASPRTGLAAAPRAGSQAAINDD</sequence>
<name>A0A6B3SSL1_9BURK</name>